<dbReference type="EMBL" id="MTAC01000024">
    <property type="protein sequence ID" value="OSI32987.1"/>
    <property type="molecule type" value="Genomic_DNA"/>
</dbReference>
<dbReference type="RefSeq" id="WP_085418706.1">
    <property type="nucleotide sequence ID" value="NZ_CP091509.1"/>
</dbReference>
<keyword evidence="3" id="KW-1185">Reference proteome</keyword>
<sequence>MFKTLWVWLICFFLFAIPVSAWKFIKNPCQAINKLVERTTRLIVKCIDNIFSKKTSKEKPKLNKCTLVLIYILFPLFSMAFFFDFQSDKISKQDLDTIIVVFSLLSLILGRLFEVYNSQFFFRKISLLLEHFAYAFFSWTVFALVMTIIQKKGLILIQNNLITIAILLLIIPFVILILSKLILIKNKEKLFFVFWWLFILILYFIKIHTSNR</sequence>
<feature type="transmembrane region" description="Helical" evidence="1">
    <location>
        <begin position="190"/>
        <end position="209"/>
    </location>
</feature>
<reference evidence="2 3" key="1">
    <citation type="submission" date="2017-01" db="EMBL/GenBank/DDBJ databases">
        <authorList>
            <person name="Wolfgang W.J."/>
            <person name="Cole J."/>
            <person name="Wroblewski D."/>
            <person name="Mcginnis J."/>
            <person name="Musser K.A."/>
        </authorList>
    </citation>
    <scope>NUCLEOTIDE SEQUENCE [LARGE SCALE GENOMIC DNA]</scope>
    <source>
        <strain evidence="2 3">93087</strain>
    </source>
</reference>
<evidence type="ECO:0000313" key="3">
    <source>
        <dbReference type="Proteomes" id="UP000193346"/>
    </source>
</evidence>
<accession>A0ABX3WJL3</accession>
<protein>
    <submittedName>
        <fullName evidence="2">Uncharacterized protein</fullName>
    </submittedName>
</protein>
<organism evidence="2 3">
    <name type="scientific">Neisseria dumasiana</name>
    <dbReference type="NCBI Taxonomy" id="1931275"/>
    <lineage>
        <taxon>Bacteria</taxon>
        <taxon>Pseudomonadati</taxon>
        <taxon>Pseudomonadota</taxon>
        <taxon>Betaproteobacteria</taxon>
        <taxon>Neisseriales</taxon>
        <taxon>Neisseriaceae</taxon>
        <taxon>Neisseria</taxon>
    </lineage>
</organism>
<gene>
    <name evidence="2" type="ORF">BV913_09215</name>
</gene>
<feature type="transmembrane region" description="Helical" evidence="1">
    <location>
        <begin position="161"/>
        <end position="183"/>
    </location>
</feature>
<feature type="transmembrane region" description="Helical" evidence="1">
    <location>
        <begin position="62"/>
        <end position="83"/>
    </location>
</feature>
<keyword evidence="1" id="KW-0812">Transmembrane</keyword>
<comment type="caution">
    <text evidence="2">The sequence shown here is derived from an EMBL/GenBank/DDBJ whole genome shotgun (WGS) entry which is preliminary data.</text>
</comment>
<name>A0ABX3WJL3_9NEIS</name>
<feature type="transmembrane region" description="Helical" evidence="1">
    <location>
        <begin position="95"/>
        <end position="113"/>
    </location>
</feature>
<proteinExistence type="predicted"/>
<keyword evidence="1" id="KW-0472">Membrane</keyword>
<feature type="transmembrane region" description="Helical" evidence="1">
    <location>
        <begin position="125"/>
        <end position="149"/>
    </location>
</feature>
<keyword evidence="1" id="KW-1133">Transmembrane helix</keyword>
<dbReference type="Proteomes" id="UP000193346">
    <property type="component" value="Unassembled WGS sequence"/>
</dbReference>
<evidence type="ECO:0000256" key="1">
    <source>
        <dbReference type="SAM" id="Phobius"/>
    </source>
</evidence>
<evidence type="ECO:0000313" key="2">
    <source>
        <dbReference type="EMBL" id="OSI32987.1"/>
    </source>
</evidence>
<feature type="transmembrane region" description="Helical" evidence="1">
    <location>
        <begin position="6"/>
        <end position="25"/>
    </location>
</feature>